<feature type="signal peptide" evidence="1">
    <location>
        <begin position="1"/>
        <end position="19"/>
    </location>
</feature>
<comment type="caution">
    <text evidence="2">The sequence shown here is derived from an EMBL/GenBank/DDBJ whole genome shotgun (WGS) entry which is preliminary data.</text>
</comment>
<dbReference type="InterPro" id="IPR025737">
    <property type="entry name" value="FApF"/>
</dbReference>
<dbReference type="Proteomes" id="UP000031572">
    <property type="component" value="Unassembled WGS sequence"/>
</dbReference>
<dbReference type="EMBL" id="JWJG01000028">
    <property type="protein sequence ID" value="KIF80304.1"/>
    <property type="molecule type" value="Genomic_DNA"/>
</dbReference>
<sequence>MRGRLLATLLCGLAPIAYATHPLVSDDPNTQGSAHHQIEANTDWTRQDETRTRVGTFTYSYGALDNLDVYVNIPLTFTPPSGINDVSLGAKWRFQENDTLSSALKPELLLPSGDETRGLGSGRASARLTAIVAYDAQPWRLLGNVGVSVNRYKRQADRDLNRSIVWQASASAWYALNEQWKLLSDIGVGRALDKASQAYPGFVLAGLMYSPTPNLDFDAGIRLGLRCRSCSALSDRQVGVGLAARF</sequence>
<keyword evidence="1" id="KW-0732">Signal</keyword>
<keyword evidence="3" id="KW-1185">Reference proteome</keyword>
<evidence type="ECO:0008006" key="4">
    <source>
        <dbReference type="Google" id="ProtNLM"/>
    </source>
</evidence>
<organism evidence="2 3">
    <name type="scientific">Noviherbaspirillum autotrophicum</name>
    <dbReference type="NCBI Taxonomy" id="709839"/>
    <lineage>
        <taxon>Bacteria</taxon>
        <taxon>Pseudomonadati</taxon>
        <taxon>Pseudomonadota</taxon>
        <taxon>Betaproteobacteria</taxon>
        <taxon>Burkholderiales</taxon>
        <taxon>Oxalobacteraceae</taxon>
        <taxon>Noviherbaspirillum</taxon>
    </lineage>
</organism>
<dbReference type="RefSeq" id="WP_040039216.1">
    <property type="nucleotide sequence ID" value="NZ_JWJG01000028.1"/>
</dbReference>
<feature type="chain" id="PRO_5002158568" description="Transporter" evidence="1">
    <location>
        <begin position="20"/>
        <end position="246"/>
    </location>
</feature>
<dbReference type="STRING" id="709839.TSA66_04935"/>
<dbReference type="SUPFAM" id="SSF56935">
    <property type="entry name" value="Porins"/>
    <property type="match status" value="1"/>
</dbReference>
<proteinExistence type="predicted"/>
<evidence type="ECO:0000313" key="2">
    <source>
        <dbReference type="EMBL" id="KIF80304.1"/>
    </source>
</evidence>
<evidence type="ECO:0000313" key="3">
    <source>
        <dbReference type="Proteomes" id="UP000031572"/>
    </source>
</evidence>
<gene>
    <name evidence="2" type="ORF">TSA66_04935</name>
</gene>
<evidence type="ECO:0000256" key="1">
    <source>
        <dbReference type="SAM" id="SignalP"/>
    </source>
</evidence>
<name>A0A0C2BJW2_9BURK</name>
<accession>A0A0C2BJW2</accession>
<dbReference type="OrthoDB" id="110323at2"/>
<dbReference type="Pfam" id="PF13557">
    <property type="entry name" value="Phenol_MetA_deg"/>
    <property type="match status" value="1"/>
</dbReference>
<protein>
    <recommendedName>
        <fullName evidence="4">Transporter</fullName>
    </recommendedName>
</protein>
<dbReference type="AlphaFoldDB" id="A0A0C2BJW2"/>
<reference evidence="2 3" key="1">
    <citation type="submission" date="2014-12" db="EMBL/GenBank/DDBJ databases">
        <title>Denitrispirillum autotrophicum gen. nov., sp. nov., Denitrifying, Facultatively Autotrophic Bacteria Isolated from Rice Paddy Soil.</title>
        <authorList>
            <person name="Ishii S."/>
            <person name="Ashida N."/>
            <person name="Ohno H."/>
            <person name="Otsuka S."/>
            <person name="Yokota A."/>
            <person name="Senoo K."/>
        </authorList>
    </citation>
    <scope>NUCLEOTIDE SEQUENCE [LARGE SCALE GENOMIC DNA]</scope>
    <source>
        <strain evidence="2 3">TSA66</strain>
    </source>
</reference>